<sequence>MHDEDADDSTKLPRMKQVKKKKTCNCSRGYSDAKGDVKSLIRDHLRQKCVLGPHDKVLSSPEASEVEDFVNDNQGGPSSEVPRFYWAETFKSTWNQQVLFILATDLRPRLLASEIGGQLEAKCTSIAALKKNIAIKLKRTRKDYNIHTPPPMDSQETAVEKVARFSKRKEIMLKQNRRNGRRKGTYYRRLDIIEDRMSENITFWRNVETLLHELGEAGMSSDETDSERQAQKVNVLRRIPKVWLNPEIAALWNAVENYGKGIYDKPGNAPLTRHFEPRPPPPSELASGKPKRRPVIRCVSGLPSNYYCNLWWKTQSSAQQEIVDRRPPKDLPSYVSDSSGHVRRSISLVNSCAFQCDGKAISAEEFTLHQEKSEELALQEIEKEIVKMTICDSFPLPNSALHSSLDNSKMETCSKKVKDAYRALIATDESINQHDIEIMAVLAEWDAAGLALKPKEARFWERCEATTFLSREKAWVCDIAVRLNQTPSCGDEINANFIRIMIERVDSISQQIEQRLKAWTELDEHRASATNYYNTDRYFNHPFRKANPALIITMFIAVALSVIANVSRSPCNLVLRLMKHMLRLVAPSATWENIPEDIRTARQKFDLDPVTTTYATCPACSFLYAPIEKDGHQIYPARCDFKRYPSSRPCGARLTKFGVENGVSVRVPMRPFVLQSFTDFVGKLYCRPGIEEMIRRTKQHIKESDDIRDINQASAIRQFQGADVSVMMLSTHITTKLRGNQHPSGQ</sequence>
<name>A0A0C9WHP1_9AGAR</name>
<evidence type="ECO:0000313" key="2">
    <source>
        <dbReference type="EMBL" id="KIJ91534.1"/>
    </source>
</evidence>
<feature type="compositionally biased region" description="Basic and acidic residues" evidence="1">
    <location>
        <begin position="1"/>
        <end position="11"/>
    </location>
</feature>
<feature type="region of interest" description="Disordered" evidence="1">
    <location>
        <begin position="269"/>
        <end position="290"/>
    </location>
</feature>
<evidence type="ECO:0000313" key="3">
    <source>
        <dbReference type="Proteomes" id="UP000054477"/>
    </source>
</evidence>
<dbReference type="STRING" id="1095629.A0A0C9WHP1"/>
<evidence type="ECO:0000256" key="1">
    <source>
        <dbReference type="SAM" id="MobiDB-lite"/>
    </source>
</evidence>
<organism evidence="2 3">
    <name type="scientific">Laccaria amethystina LaAM-08-1</name>
    <dbReference type="NCBI Taxonomy" id="1095629"/>
    <lineage>
        <taxon>Eukaryota</taxon>
        <taxon>Fungi</taxon>
        <taxon>Dikarya</taxon>
        <taxon>Basidiomycota</taxon>
        <taxon>Agaricomycotina</taxon>
        <taxon>Agaricomycetes</taxon>
        <taxon>Agaricomycetidae</taxon>
        <taxon>Agaricales</taxon>
        <taxon>Agaricineae</taxon>
        <taxon>Hydnangiaceae</taxon>
        <taxon>Laccaria</taxon>
    </lineage>
</organism>
<gene>
    <name evidence="2" type="ORF">K443DRAFT_135481</name>
</gene>
<dbReference type="HOGENOM" id="CLU_372568_0_0_1"/>
<reference evidence="3" key="2">
    <citation type="submission" date="2015-01" db="EMBL/GenBank/DDBJ databases">
        <title>Evolutionary Origins and Diversification of the Mycorrhizal Mutualists.</title>
        <authorList>
            <consortium name="DOE Joint Genome Institute"/>
            <consortium name="Mycorrhizal Genomics Consortium"/>
            <person name="Kohler A."/>
            <person name="Kuo A."/>
            <person name="Nagy L.G."/>
            <person name="Floudas D."/>
            <person name="Copeland A."/>
            <person name="Barry K.W."/>
            <person name="Cichocki N."/>
            <person name="Veneault-Fourrey C."/>
            <person name="LaButti K."/>
            <person name="Lindquist E.A."/>
            <person name="Lipzen A."/>
            <person name="Lundell T."/>
            <person name="Morin E."/>
            <person name="Murat C."/>
            <person name="Riley R."/>
            <person name="Ohm R."/>
            <person name="Sun H."/>
            <person name="Tunlid A."/>
            <person name="Henrissat B."/>
            <person name="Grigoriev I.V."/>
            <person name="Hibbett D.S."/>
            <person name="Martin F."/>
        </authorList>
    </citation>
    <scope>NUCLEOTIDE SEQUENCE [LARGE SCALE GENOMIC DNA]</scope>
    <source>
        <strain evidence="3">LaAM-08-1</strain>
    </source>
</reference>
<accession>A0A0C9WHP1</accession>
<reference evidence="2 3" key="1">
    <citation type="submission" date="2014-04" db="EMBL/GenBank/DDBJ databases">
        <authorList>
            <consortium name="DOE Joint Genome Institute"/>
            <person name="Kuo A."/>
            <person name="Kohler A."/>
            <person name="Nagy L.G."/>
            <person name="Floudas D."/>
            <person name="Copeland A."/>
            <person name="Barry K.W."/>
            <person name="Cichocki N."/>
            <person name="Veneault-Fourrey C."/>
            <person name="LaButti K."/>
            <person name="Lindquist E.A."/>
            <person name="Lipzen A."/>
            <person name="Lundell T."/>
            <person name="Morin E."/>
            <person name="Murat C."/>
            <person name="Sun H."/>
            <person name="Tunlid A."/>
            <person name="Henrissat B."/>
            <person name="Grigoriev I.V."/>
            <person name="Hibbett D.S."/>
            <person name="Martin F."/>
            <person name="Nordberg H.P."/>
            <person name="Cantor M.N."/>
            <person name="Hua S.X."/>
        </authorList>
    </citation>
    <scope>NUCLEOTIDE SEQUENCE [LARGE SCALE GENOMIC DNA]</scope>
    <source>
        <strain evidence="2 3">LaAM-08-1</strain>
    </source>
</reference>
<keyword evidence="3" id="KW-1185">Reference proteome</keyword>
<dbReference type="OrthoDB" id="3039677at2759"/>
<dbReference type="AlphaFoldDB" id="A0A0C9WHP1"/>
<proteinExistence type="predicted"/>
<protein>
    <submittedName>
        <fullName evidence="2">Uncharacterized protein</fullName>
    </submittedName>
</protein>
<dbReference type="Proteomes" id="UP000054477">
    <property type="component" value="Unassembled WGS sequence"/>
</dbReference>
<dbReference type="EMBL" id="KN838995">
    <property type="protein sequence ID" value="KIJ91534.1"/>
    <property type="molecule type" value="Genomic_DNA"/>
</dbReference>
<feature type="region of interest" description="Disordered" evidence="1">
    <location>
        <begin position="1"/>
        <end position="21"/>
    </location>
</feature>